<feature type="binding site" description="in other chain" evidence="7">
    <location>
        <position position="268"/>
    </location>
    <ligand>
        <name>substrate</name>
        <note>ligand shared between dimeric partners</note>
    </ligand>
</feature>
<feature type="binding site" evidence="8">
    <location>
        <begin position="83"/>
        <end position="85"/>
    </location>
    <ligand>
        <name>NADP(+)</name>
        <dbReference type="ChEBI" id="CHEBI:58349"/>
    </ligand>
</feature>
<evidence type="ECO:0000256" key="9">
    <source>
        <dbReference type="RuleBase" id="RU000485"/>
    </source>
</evidence>
<dbReference type="PANTHER" id="PTHR11811">
    <property type="entry name" value="6-PHOSPHOGLUCONATE DEHYDROGENASE"/>
    <property type="match status" value="1"/>
</dbReference>
<comment type="subunit">
    <text evidence="2 5">Homodimer.</text>
</comment>
<feature type="binding site" evidence="7">
    <location>
        <position position="453"/>
    </location>
    <ligand>
        <name>substrate</name>
        <note>ligand shared between dimeric partners</note>
    </ligand>
</feature>
<dbReference type="InterPro" id="IPR006113">
    <property type="entry name" value="6PGDH_Gnd/GntZ"/>
</dbReference>
<dbReference type="InterPro" id="IPR006183">
    <property type="entry name" value="Pgluconate_DH"/>
</dbReference>
<dbReference type="RefSeq" id="WP_013178011.1">
    <property type="nucleotide sequence ID" value="NC_014221.1"/>
</dbReference>
<gene>
    <name evidence="11" type="ordered locus">Trad_1523</name>
</gene>
<evidence type="ECO:0000256" key="8">
    <source>
        <dbReference type="PIRSR" id="PIRSR000109-3"/>
    </source>
</evidence>
<keyword evidence="5 9" id="KW-0521">NADP</keyword>
<evidence type="ECO:0000313" key="11">
    <source>
        <dbReference type="EMBL" id="ADI14643.1"/>
    </source>
</evidence>
<dbReference type="UniPathway" id="UPA00115">
    <property type="reaction ID" value="UER00410"/>
</dbReference>
<evidence type="ECO:0000256" key="6">
    <source>
        <dbReference type="PIRSR" id="PIRSR000109-1"/>
    </source>
</evidence>
<evidence type="ECO:0000313" key="12">
    <source>
        <dbReference type="Proteomes" id="UP000000379"/>
    </source>
</evidence>
<feature type="binding site" evidence="8">
    <location>
        <begin position="18"/>
        <end position="23"/>
    </location>
    <ligand>
        <name>NADP(+)</name>
        <dbReference type="ChEBI" id="CHEBI:58349"/>
    </ligand>
</feature>
<dbReference type="eggNOG" id="COG0362">
    <property type="taxonomic scope" value="Bacteria"/>
</dbReference>
<evidence type="ECO:0000256" key="7">
    <source>
        <dbReference type="PIRSR" id="PIRSR000109-2"/>
    </source>
</evidence>
<feature type="active site" description="Proton acceptor" evidence="6">
    <location>
        <position position="191"/>
    </location>
</feature>
<dbReference type="EC" id="1.1.1.44" evidence="5 9"/>
<evidence type="ECO:0000256" key="2">
    <source>
        <dbReference type="ARBA" id="ARBA00011738"/>
    </source>
</evidence>
<keyword evidence="3 5" id="KW-0560">Oxidoreductase</keyword>
<keyword evidence="4 9" id="KW-0311">Gluconate utilization</keyword>
<dbReference type="SUPFAM" id="SSF48179">
    <property type="entry name" value="6-phosphogluconate dehydrogenase C-terminal domain-like"/>
    <property type="match status" value="1"/>
</dbReference>
<reference evidence="11 12" key="2">
    <citation type="journal article" date="2011" name="Stand. Genomic Sci.">
        <title>Complete genome sequence of Truepera radiovictrix type strain (RQ-24).</title>
        <authorList>
            <person name="Ivanova N."/>
            <person name="Rohde C."/>
            <person name="Munk C."/>
            <person name="Nolan M."/>
            <person name="Lucas S."/>
            <person name="Del Rio T.G."/>
            <person name="Tice H."/>
            <person name="Deshpande S."/>
            <person name="Cheng J.F."/>
            <person name="Tapia R."/>
            <person name="Han C."/>
            <person name="Goodwin L."/>
            <person name="Pitluck S."/>
            <person name="Liolios K."/>
            <person name="Mavromatis K."/>
            <person name="Mikhailova N."/>
            <person name="Pati A."/>
            <person name="Chen A."/>
            <person name="Palaniappan K."/>
            <person name="Land M."/>
            <person name="Hauser L."/>
            <person name="Chang Y.J."/>
            <person name="Jeffries C.D."/>
            <person name="Brambilla E."/>
            <person name="Rohde M."/>
            <person name="Goker M."/>
            <person name="Tindall B.J."/>
            <person name="Woyke T."/>
            <person name="Bristow J."/>
            <person name="Eisen J.A."/>
            <person name="Markowitz V."/>
            <person name="Hugenholtz P."/>
            <person name="Kyrpides N.C."/>
            <person name="Klenk H.P."/>
            <person name="Lapidus A."/>
        </authorList>
    </citation>
    <scope>NUCLEOTIDE SEQUENCE [LARGE SCALE GENOMIC DNA]</scope>
    <source>
        <strain evidence="12">DSM 17093 / CIP 108686 / LMG 22925 / RQ-24</strain>
    </source>
</reference>
<reference evidence="12" key="1">
    <citation type="submission" date="2010-05" db="EMBL/GenBank/DDBJ databases">
        <title>The complete genome of Truepera radiovictris DSM 17093.</title>
        <authorList>
            <consortium name="US DOE Joint Genome Institute (JGI-PGF)"/>
            <person name="Lucas S."/>
            <person name="Copeland A."/>
            <person name="Lapidus A."/>
            <person name="Glavina del Rio T."/>
            <person name="Dalin E."/>
            <person name="Tice H."/>
            <person name="Bruce D."/>
            <person name="Goodwin L."/>
            <person name="Pitluck S."/>
            <person name="Kyrpides N."/>
            <person name="Mavromatis K."/>
            <person name="Ovchinnikova G."/>
            <person name="Munk A.C."/>
            <person name="Detter J.C."/>
            <person name="Han C."/>
            <person name="Tapia R."/>
            <person name="Land M."/>
            <person name="Hauser L."/>
            <person name="Markowitz V."/>
            <person name="Cheng J.-F."/>
            <person name="Hugenholtz P."/>
            <person name="Woyke T."/>
            <person name="Wu D."/>
            <person name="Tindall B."/>
            <person name="Pomrenke H.G."/>
            <person name="Brambilla E."/>
            <person name="Klenk H.-P."/>
            <person name="Eisen J.A."/>
        </authorList>
    </citation>
    <scope>NUCLEOTIDE SEQUENCE [LARGE SCALE GENOMIC DNA]</scope>
    <source>
        <strain evidence="12">DSM 17093 / CIP 108686 / LMG 22925 / RQ-24</strain>
    </source>
</reference>
<dbReference type="Pfam" id="PF00393">
    <property type="entry name" value="6PGD"/>
    <property type="match status" value="1"/>
</dbReference>
<feature type="binding site" evidence="7">
    <location>
        <position position="459"/>
    </location>
    <ligand>
        <name>substrate</name>
        <note>ligand shared between dimeric partners</note>
    </ligand>
</feature>
<organism evidence="11 12">
    <name type="scientific">Truepera radiovictrix (strain DSM 17093 / CIP 108686 / LMG 22925 / RQ-24)</name>
    <dbReference type="NCBI Taxonomy" id="649638"/>
    <lineage>
        <taxon>Bacteria</taxon>
        <taxon>Thermotogati</taxon>
        <taxon>Deinococcota</taxon>
        <taxon>Deinococci</taxon>
        <taxon>Trueperales</taxon>
        <taxon>Trueperaceae</taxon>
        <taxon>Truepera</taxon>
    </lineage>
</organism>
<dbReference type="NCBIfam" id="TIGR00873">
    <property type="entry name" value="gnd"/>
    <property type="match status" value="1"/>
</dbReference>
<comment type="catalytic activity">
    <reaction evidence="5 9">
        <text>6-phospho-D-gluconate + NADP(+) = D-ribulose 5-phosphate + CO2 + NADPH</text>
        <dbReference type="Rhea" id="RHEA:10116"/>
        <dbReference type="ChEBI" id="CHEBI:16526"/>
        <dbReference type="ChEBI" id="CHEBI:57783"/>
        <dbReference type="ChEBI" id="CHEBI:58121"/>
        <dbReference type="ChEBI" id="CHEBI:58349"/>
        <dbReference type="ChEBI" id="CHEBI:58759"/>
        <dbReference type="EC" id="1.1.1.44"/>
    </reaction>
</comment>
<dbReference type="KEGG" id="tra:Trad_1523"/>
<dbReference type="InterPro" id="IPR006184">
    <property type="entry name" value="6PGdom_BS"/>
</dbReference>
<feature type="binding site" description="in other chain" evidence="7">
    <location>
        <position position="295"/>
    </location>
    <ligand>
        <name>substrate</name>
        <note>ligand shared between dimeric partners</note>
    </ligand>
</feature>
<dbReference type="AlphaFoldDB" id="D7CXP1"/>
<dbReference type="Gene3D" id="1.10.1040.10">
    <property type="entry name" value="N-(1-d-carboxylethyl)-l-norvaline Dehydrogenase, domain 2"/>
    <property type="match status" value="1"/>
</dbReference>
<dbReference type="Proteomes" id="UP000000379">
    <property type="component" value="Chromosome"/>
</dbReference>
<dbReference type="EMBL" id="CP002049">
    <property type="protein sequence ID" value="ADI14643.1"/>
    <property type="molecule type" value="Genomic_DNA"/>
</dbReference>
<dbReference type="PIRSF" id="PIRSF000109">
    <property type="entry name" value="6PGD"/>
    <property type="match status" value="1"/>
</dbReference>
<feature type="binding site" evidence="8">
    <location>
        <begin position="41"/>
        <end position="43"/>
    </location>
    <ligand>
        <name>NADP(+)</name>
        <dbReference type="ChEBI" id="CHEBI:58349"/>
    </ligand>
</feature>
<comment type="similarity">
    <text evidence="1 5 9">Belongs to the 6-phosphogluconate dehydrogenase family.</text>
</comment>
<feature type="binding site" description="in other chain" evidence="7">
    <location>
        <begin position="137"/>
        <end position="139"/>
    </location>
    <ligand>
        <name>substrate</name>
        <note>ligand shared between dimeric partners</note>
    </ligand>
</feature>
<dbReference type="Pfam" id="PF03446">
    <property type="entry name" value="NAD_binding_2"/>
    <property type="match status" value="1"/>
</dbReference>
<dbReference type="InterPro" id="IPR036291">
    <property type="entry name" value="NAD(P)-bd_dom_sf"/>
</dbReference>
<dbReference type="HOGENOM" id="CLU_024540_4_2_0"/>
<feature type="binding site" description="in other chain" evidence="7">
    <location>
        <begin position="194"/>
        <end position="195"/>
    </location>
    <ligand>
        <name>substrate</name>
        <note>ligand shared between dimeric partners</note>
    </ligand>
</feature>
<evidence type="ECO:0000259" key="10">
    <source>
        <dbReference type="SMART" id="SM01350"/>
    </source>
</evidence>
<comment type="pathway">
    <text evidence="5 9">Carbohydrate degradation; pentose phosphate pathway; D-ribulose 5-phosphate from D-glucose 6-phosphate (oxidative stage): step 3/3.</text>
</comment>
<dbReference type="STRING" id="649638.Trad_1523"/>
<accession>D7CXP1</accession>
<dbReference type="PROSITE" id="PS00461">
    <property type="entry name" value="6PGD"/>
    <property type="match status" value="1"/>
</dbReference>
<dbReference type="SUPFAM" id="SSF51735">
    <property type="entry name" value="NAD(P)-binding Rossmann-fold domains"/>
    <property type="match status" value="1"/>
</dbReference>
<dbReference type="NCBIfam" id="NF006765">
    <property type="entry name" value="PRK09287.1"/>
    <property type="match status" value="1"/>
</dbReference>
<protein>
    <recommendedName>
        <fullName evidence="5 9">6-phosphogluconate dehydrogenase, decarboxylating</fullName>
        <ecNumber evidence="5 9">1.1.1.44</ecNumber>
    </recommendedName>
</protein>
<evidence type="ECO:0000256" key="5">
    <source>
        <dbReference type="PIRNR" id="PIRNR000109"/>
    </source>
</evidence>
<evidence type="ECO:0000256" key="4">
    <source>
        <dbReference type="ARBA" id="ARBA00023064"/>
    </source>
</evidence>
<dbReference type="PRINTS" id="PR00076">
    <property type="entry name" value="6PGDHDRGNASE"/>
</dbReference>
<dbReference type="FunFam" id="3.40.50.720:FF:000007">
    <property type="entry name" value="6-phosphogluconate dehydrogenase, decarboxylating"/>
    <property type="match status" value="1"/>
</dbReference>
<dbReference type="GO" id="GO:0004616">
    <property type="term" value="F:phosphogluconate dehydrogenase (decarboxylating) activity"/>
    <property type="evidence" value="ECO:0007669"/>
    <property type="project" value="UniProtKB-EC"/>
</dbReference>
<dbReference type="InterPro" id="IPR006115">
    <property type="entry name" value="6PGDH_NADP-bd"/>
</dbReference>
<keyword evidence="12" id="KW-1185">Reference proteome</keyword>
<sequence>MCPPTPETPPQAELGLIGLAVMGRNLVLNLADHGYTVAVFNRTTQRMTDFLEGEAKGRSVVGYERLEDFVGALERPRKVMLMVEAGRGVDAVIGALLPLLEPGDVIIDGGNSNFLDTRRRERDLRERGIHFLGVGISGGEEGARHGPSIMPGGSREAWELVRPILQRVAAHVGGAPCCDYVGEDGAGHFVKMVHNGIEYGDMQLIGEAYDLMRSVLGMNADELAETFARWNEGPLNSYLIDITATIFRVRDRDGTPLVENILDVAGQKGTGRWTVVAALEEGVPLTLIAEAVFARSLSALKSERVAAAAHLTGPAPSAAPEREAVLADLEAALYAAKITSYAQGYMLLRAAAKTYGWSLNYGGVAQMWRGGCIIRSAFLDHIKAAYDADPELPNLLLAPYFRDAVTRAQGAWRRTVAFGVQHGVPLPAFGAALAFFDGLRRATGPANLLQAQRDFFGAHTFERVDGPRGTFYHADWLGQGGGTSDGGGA</sequence>
<feature type="binding site" evidence="8">
    <location>
        <position position="111"/>
    </location>
    <ligand>
        <name>NADP(+)</name>
        <dbReference type="ChEBI" id="CHEBI:58349"/>
    </ligand>
</feature>
<dbReference type="GO" id="GO:0019521">
    <property type="term" value="P:D-gluconate metabolic process"/>
    <property type="evidence" value="ECO:0007669"/>
    <property type="project" value="UniProtKB-KW"/>
</dbReference>
<keyword evidence="5 9" id="KW-0570">Pentose shunt</keyword>
<dbReference type="InterPro" id="IPR008927">
    <property type="entry name" value="6-PGluconate_DH-like_C_sf"/>
</dbReference>
<dbReference type="GO" id="GO:0050661">
    <property type="term" value="F:NADP binding"/>
    <property type="evidence" value="ECO:0007669"/>
    <property type="project" value="InterPro"/>
</dbReference>
<dbReference type="GO" id="GO:0006098">
    <property type="term" value="P:pentose-phosphate shunt"/>
    <property type="evidence" value="ECO:0007669"/>
    <property type="project" value="UniProtKB-UniPathway"/>
</dbReference>
<dbReference type="OrthoDB" id="9804542at2"/>
<dbReference type="FunFam" id="1.10.1040.10:FF:000002">
    <property type="entry name" value="6-phosphogluconate dehydrogenase, decarboxylating"/>
    <property type="match status" value="1"/>
</dbReference>
<feature type="domain" description="6-phosphogluconate dehydrogenase C-terminal" evidence="10">
    <location>
        <begin position="187"/>
        <end position="477"/>
    </location>
</feature>
<dbReference type="Gene3D" id="1.20.5.320">
    <property type="entry name" value="6-Phosphogluconate Dehydrogenase, domain 3"/>
    <property type="match status" value="1"/>
</dbReference>
<evidence type="ECO:0000256" key="3">
    <source>
        <dbReference type="ARBA" id="ARBA00023002"/>
    </source>
</evidence>
<evidence type="ECO:0000256" key="1">
    <source>
        <dbReference type="ARBA" id="ARBA00008419"/>
    </source>
</evidence>
<dbReference type="InterPro" id="IPR006114">
    <property type="entry name" value="6PGDH_C"/>
</dbReference>
<proteinExistence type="inferred from homology"/>
<dbReference type="InterPro" id="IPR013328">
    <property type="entry name" value="6PGD_dom2"/>
</dbReference>
<feature type="active site" description="Proton donor" evidence="6">
    <location>
        <position position="198"/>
    </location>
</feature>
<name>D7CXP1_TRURR</name>
<comment type="function">
    <text evidence="5">Catalyzes the oxidative decarboxylation of 6-phosphogluconate to ribulose 5-phosphate and CO(2), with concomitant reduction of NADP to NADPH.</text>
</comment>
<dbReference type="SMART" id="SM01350">
    <property type="entry name" value="6PGD"/>
    <property type="match status" value="1"/>
</dbReference>
<dbReference type="Gene3D" id="3.40.50.720">
    <property type="entry name" value="NAD(P)-binding Rossmann-like Domain"/>
    <property type="match status" value="1"/>
</dbReference>
<feature type="binding site" description="in other chain" evidence="7">
    <location>
        <position position="111"/>
    </location>
    <ligand>
        <name>substrate</name>
        <note>ligand shared between dimeric partners</note>
    </ligand>
</feature>
<feature type="binding site" description="in other chain" evidence="7">
    <location>
        <position position="199"/>
    </location>
    <ligand>
        <name>substrate</name>
        <note>ligand shared between dimeric partners</note>
    </ligand>
</feature>